<organism evidence="4 7">
    <name type="scientific">Natrarchaeobaculum sulfurireducens</name>
    <dbReference type="NCBI Taxonomy" id="2044521"/>
    <lineage>
        <taxon>Archaea</taxon>
        <taxon>Methanobacteriati</taxon>
        <taxon>Methanobacteriota</taxon>
        <taxon>Stenosarchaea group</taxon>
        <taxon>Halobacteria</taxon>
        <taxon>Halobacteriales</taxon>
        <taxon>Natrialbaceae</taxon>
        <taxon>Natrarchaeobaculum</taxon>
    </lineage>
</organism>
<reference evidence="7" key="1">
    <citation type="submission" date="2017-10" db="EMBL/GenBank/DDBJ databases">
        <title>Phenotypic and genomic properties of facultatively anaerobic sulfur-reducing natronoarchaea from hypersaline soda lakes.</title>
        <authorList>
            <person name="Sorokin D.Y."/>
            <person name="Kublanov I.V."/>
            <person name="Roman P."/>
            <person name="Sinninghe Damste J.S."/>
            <person name="Golyshin P.N."/>
            <person name="Rojo D."/>
            <person name="Ciordia S."/>
            <person name="Mena Md.C."/>
            <person name="Ferrer M."/>
            <person name="Messina E."/>
            <person name="Smedile F."/>
            <person name="La Spada G."/>
            <person name="La Cono V."/>
            <person name="Yakimov M.M."/>
        </authorList>
    </citation>
    <scope>NUCLEOTIDE SEQUENCE [LARGE SCALE GENOMIC DNA]</scope>
    <source>
        <strain evidence="7">AArc1</strain>
    </source>
</reference>
<evidence type="ECO:0000259" key="3">
    <source>
        <dbReference type="Pfam" id="PF26413"/>
    </source>
</evidence>
<dbReference type="Proteomes" id="UP000258613">
    <property type="component" value="Chromosome"/>
</dbReference>
<dbReference type="EMBL" id="CP027033">
    <property type="protein sequence ID" value="AXR80880.1"/>
    <property type="molecule type" value="Genomic_DNA"/>
</dbReference>
<evidence type="ECO:0000313" key="5">
    <source>
        <dbReference type="EMBL" id="AXR80880.1"/>
    </source>
</evidence>
<feature type="transmembrane region" description="Helical" evidence="2">
    <location>
        <begin position="38"/>
        <end position="58"/>
    </location>
</feature>
<evidence type="ECO:0000313" key="7">
    <source>
        <dbReference type="Proteomes" id="UP000258707"/>
    </source>
</evidence>
<dbReference type="EMBL" id="CP024047">
    <property type="protein sequence ID" value="AXR79082.1"/>
    <property type="molecule type" value="Genomic_DNA"/>
</dbReference>
<keyword evidence="2" id="KW-0472">Membrane</keyword>
<dbReference type="Proteomes" id="UP000258707">
    <property type="component" value="Chromosome"/>
</dbReference>
<name>A0A346PHT7_9EURY</name>
<feature type="domain" description="DUF8108" evidence="3">
    <location>
        <begin position="87"/>
        <end position="152"/>
    </location>
</feature>
<gene>
    <name evidence="4" type="ORF">AArc1_2770</name>
    <name evidence="5" type="ORF">AArcMg_0859</name>
</gene>
<feature type="transmembrane region" description="Helical" evidence="2">
    <location>
        <begin position="64"/>
        <end position="83"/>
    </location>
</feature>
<accession>A0A346PMY5</accession>
<evidence type="ECO:0000256" key="1">
    <source>
        <dbReference type="SAM" id="MobiDB-lite"/>
    </source>
</evidence>
<keyword evidence="2" id="KW-1133">Transmembrane helix</keyword>
<evidence type="ECO:0000256" key="2">
    <source>
        <dbReference type="SAM" id="Phobius"/>
    </source>
</evidence>
<accession>A0A346PHT7</accession>
<dbReference type="Pfam" id="PF26413">
    <property type="entry name" value="DUF8108"/>
    <property type="match status" value="1"/>
</dbReference>
<reference evidence="6" key="2">
    <citation type="submission" date="2018-02" db="EMBL/GenBank/DDBJ databases">
        <title>Phenotypic and genomic properties of facultatively anaerobic sulfur-reducing natronoarchaea from hypersaline soda lakes.</title>
        <authorList>
            <person name="Sorokin D.Y."/>
            <person name="Kublanov I.V."/>
            <person name="Roman P."/>
            <person name="Sinninghe Damste J.S."/>
            <person name="Golyshin P.N."/>
            <person name="Rojo D."/>
            <person name="Ciordia S."/>
            <person name="Mena M.D.C."/>
            <person name="Ferrer M."/>
            <person name="Messina E."/>
            <person name="Smedile F."/>
            <person name="La Spada G."/>
            <person name="La Cono V."/>
            <person name="Yakimov M.M."/>
        </authorList>
    </citation>
    <scope>NUCLEOTIDE SEQUENCE [LARGE SCALE GENOMIC DNA]</scope>
    <source>
        <strain evidence="6">AArc-Mg</strain>
    </source>
</reference>
<protein>
    <recommendedName>
        <fullName evidence="3">DUF8108 domain-containing protein</fullName>
    </recommendedName>
</protein>
<keyword evidence="2" id="KW-0812">Transmembrane</keyword>
<dbReference type="InterPro" id="IPR058421">
    <property type="entry name" value="DUF8108_C"/>
</dbReference>
<evidence type="ECO:0000313" key="4">
    <source>
        <dbReference type="EMBL" id="AXR79082.1"/>
    </source>
</evidence>
<dbReference type="KEGG" id="nag:AArcMg_0859"/>
<dbReference type="KEGG" id="nan:AArc1_2770"/>
<reference evidence="4" key="3">
    <citation type="journal article" date="2019" name="Int. J. Syst. Evol. Microbiol.">
        <title>Natronolimnobius sulfurireducens sp. nov. and Halalkaliarchaeum desulfuricum gen. nov., sp. nov., the first sulfur-respiring alkaliphilic haloarchaea from hypersaline alkaline lakes.</title>
        <authorList>
            <person name="Sorokin D.Y."/>
            <person name="Yakimov M."/>
            <person name="Messina E."/>
            <person name="Merkel A.Y."/>
            <person name="Bale N.J."/>
            <person name="Sinninghe Damste J.S."/>
        </authorList>
    </citation>
    <scope>NUCLEOTIDE SEQUENCE</scope>
    <source>
        <strain evidence="5">AArc-Mg</strain>
        <strain evidence="4">AArc1</strain>
    </source>
</reference>
<proteinExistence type="predicted"/>
<keyword evidence="6" id="KW-1185">Reference proteome</keyword>
<sequence>MRSVTVTAVASYSSLERGESTMTRPGRRPSLEHGIRRVANDLGFALLWCWILLSLFALPTLFGLPWLGAVLFVIGLVVCWQAVSATTDPVYTVGTKREVRTGRVDSPGVECDECGRSAAGGEYRRYEERRVLFGTTVAVSESGENVYCERCAIDPSDEFYHGDGIERRRQSDADERRALESERS</sequence>
<evidence type="ECO:0000313" key="6">
    <source>
        <dbReference type="Proteomes" id="UP000258613"/>
    </source>
</evidence>
<dbReference type="AlphaFoldDB" id="A0A346PHT7"/>
<feature type="region of interest" description="Disordered" evidence="1">
    <location>
        <begin position="162"/>
        <end position="184"/>
    </location>
</feature>